<dbReference type="InterPro" id="IPR002052">
    <property type="entry name" value="DNA_methylase_N6_adenine_CS"/>
</dbReference>
<protein>
    <recommendedName>
        <fullName evidence="1">site-specific DNA-methyltransferase (adenine-specific)</fullName>
        <ecNumber evidence="1">2.1.1.72</ecNumber>
    </recommendedName>
</protein>
<dbReference type="PROSITE" id="PS00092">
    <property type="entry name" value="N6_MTASE"/>
    <property type="match status" value="1"/>
</dbReference>
<dbReference type="Proteomes" id="UP001281656">
    <property type="component" value="Unassembled WGS sequence"/>
</dbReference>
<proteinExistence type="predicted"/>
<dbReference type="InterPro" id="IPR029063">
    <property type="entry name" value="SAM-dependent_MTases_sf"/>
</dbReference>
<feature type="domain" description="DNA methylase adenine-specific" evidence="8">
    <location>
        <begin position="10"/>
        <end position="81"/>
    </location>
</feature>
<keyword evidence="12" id="KW-1185">Reference proteome</keyword>
<organism evidence="11 12">
    <name type="scientific">Clostridium tanneri</name>
    <dbReference type="NCBI Taxonomy" id="3037988"/>
    <lineage>
        <taxon>Bacteria</taxon>
        <taxon>Bacillati</taxon>
        <taxon>Bacillota</taxon>
        <taxon>Clostridia</taxon>
        <taxon>Eubacteriales</taxon>
        <taxon>Clostridiaceae</taxon>
        <taxon>Clostridium</taxon>
    </lineage>
</organism>
<evidence type="ECO:0000256" key="7">
    <source>
        <dbReference type="ARBA" id="ARBA00047942"/>
    </source>
</evidence>
<accession>A0ABU4JNW2</accession>
<evidence type="ECO:0000259" key="9">
    <source>
        <dbReference type="Pfam" id="PF07669"/>
    </source>
</evidence>
<dbReference type="Pfam" id="PF07669">
    <property type="entry name" value="Eco57I"/>
    <property type="match status" value="1"/>
</dbReference>
<dbReference type="PRINTS" id="PR00507">
    <property type="entry name" value="N12N6MTFRASE"/>
</dbReference>
<reference evidence="11 12" key="1">
    <citation type="submission" date="2023-04" db="EMBL/GenBank/DDBJ databases">
        <title>Clostridium tannerae sp. nov., isolated from the fecal material of an alpaca.</title>
        <authorList>
            <person name="Miller S."/>
            <person name="Hendry M."/>
            <person name="King J."/>
            <person name="Sankaranarayanan K."/>
            <person name="Lawson P.A."/>
        </authorList>
    </citation>
    <scope>NUCLEOTIDE SEQUENCE [LARGE SCALE GENOMIC DNA]</scope>
    <source>
        <strain evidence="11 12">A1-XYC3</strain>
    </source>
</reference>
<sequence>MLGEEIIKNEGVFGAIYEKLTDRDIRKSMGMFYTPDFIIDYILKNTVSKADVVKNPFVKILDPACGAGYFLVKAYDILKNKFITNLKLIRELYADETYYIEEYSQFNSNYTTGDRGKSLKKVKGNDYWTEEIIHYHILKNCLYGADLDPVAVAITKNNLIKKGNEKLEISFNIVQCDSLLKWEQSILHKEHKVLNDIFRLQNKYSNRSEEIDSYQVIEKLSNFWSNEFDYIIGNPPYVMMLKSETSETYWKYILNKYNTVGYKKNIFYLLMERSLEKLKPGGMHGFIIPDRYFFASSYISSRCSLVRNAKLLSVTQFSSKIFKDAIVGTAVYILEKSKYEDNHEISLKLDYIDEENFCRSQVSQKEIAKDEKCIINILTKLNYKSIIEKIKINSLELKEFCNIHVGMMIKNKEKNFKDAYGMTNRDRIALGRDLGKYTIENNDRYCYLQGMSVFGGTKKIEKHRKNPKILLRKTGSSIVASLDKEGTFAEQSVYMIIPFEEDDVYNLLGQIQSKLSNFYFIKALITNPEAYPYIQHYDLERIPIHREVLSSNIYSEIIKKIVNLKEDIKSIKFSPLIMKNSYEDILGEYRILKNEEKRLREELNVCVKSSNEILYAAYQLSEKEIELIENCNTNCELREIDEYNTEHIKYYEGLINEIYREIKTKSVNILSHVGKYLAVKDLERELAKAIPNIDVLIEILKEHRFDKKEVCIIREVLNLCSDSWSKYVKEKVSNKKGKELVRYSKNEYGLTLWTEEVHNIWFKDKGK</sequence>
<evidence type="ECO:0000256" key="6">
    <source>
        <dbReference type="ARBA" id="ARBA00023125"/>
    </source>
</evidence>
<evidence type="ECO:0000313" key="12">
    <source>
        <dbReference type="Proteomes" id="UP001281656"/>
    </source>
</evidence>
<evidence type="ECO:0000256" key="4">
    <source>
        <dbReference type="ARBA" id="ARBA00022691"/>
    </source>
</evidence>
<evidence type="ECO:0000256" key="2">
    <source>
        <dbReference type="ARBA" id="ARBA00022603"/>
    </source>
</evidence>
<evidence type="ECO:0000259" key="8">
    <source>
        <dbReference type="Pfam" id="PF02384"/>
    </source>
</evidence>
<keyword evidence="2 11" id="KW-0489">Methyltransferase</keyword>
<dbReference type="SUPFAM" id="SSF53335">
    <property type="entry name" value="S-adenosyl-L-methionine-dependent methyltransferases"/>
    <property type="match status" value="1"/>
</dbReference>
<comment type="catalytic activity">
    <reaction evidence="7">
        <text>a 2'-deoxyadenosine in DNA + S-adenosyl-L-methionine = an N(6)-methyl-2'-deoxyadenosine in DNA + S-adenosyl-L-homocysteine + H(+)</text>
        <dbReference type="Rhea" id="RHEA:15197"/>
        <dbReference type="Rhea" id="RHEA-COMP:12418"/>
        <dbReference type="Rhea" id="RHEA-COMP:12419"/>
        <dbReference type="ChEBI" id="CHEBI:15378"/>
        <dbReference type="ChEBI" id="CHEBI:57856"/>
        <dbReference type="ChEBI" id="CHEBI:59789"/>
        <dbReference type="ChEBI" id="CHEBI:90615"/>
        <dbReference type="ChEBI" id="CHEBI:90616"/>
        <dbReference type="EC" id="2.1.1.72"/>
    </reaction>
</comment>
<keyword evidence="3" id="KW-0808">Transferase</keyword>
<keyword evidence="6" id="KW-0238">DNA-binding</keyword>
<evidence type="ECO:0000256" key="5">
    <source>
        <dbReference type="ARBA" id="ARBA00022747"/>
    </source>
</evidence>
<dbReference type="InterPro" id="IPR003356">
    <property type="entry name" value="DNA_methylase_A-5"/>
</dbReference>
<dbReference type="InterPro" id="IPR025931">
    <property type="entry name" value="TaqI_C"/>
</dbReference>
<dbReference type="GO" id="GO:0032259">
    <property type="term" value="P:methylation"/>
    <property type="evidence" value="ECO:0007669"/>
    <property type="project" value="UniProtKB-KW"/>
</dbReference>
<dbReference type="PANTHER" id="PTHR33841">
    <property type="entry name" value="DNA METHYLTRANSFERASE YEEA-RELATED"/>
    <property type="match status" value="1"/>
</dbReference>
<keyword evidence="4" id="KW-0949">S-adenosyl-L-methionine</keyword>
<dbReference type="EMBL" id="JARUJP010000001">
    <property type="protein sequence ID" value="MDW8799792.1"/>
    <property type="molecule type" value="Genomic_DNA"/>
</dbReference>
<comment type="caution">
    <text evidence="11">The sequence shown here is derived from an EMBL/GenBank/DDBJ whole genome shotgun (WGS) entry which is preliminary data.</text>
</comment>
<dbReference type="InterPro" id="IPR011639">
    <property type="entry name" value="MethylTrfase_TaqI-like_dom"/>
</dbReference>
<feature type="domain" description="TaqI-like C-terminal specificity" evidence="10">
    <location>
        <begin position="431"/>
        <end position="544"/>
    </location>
</feature>
<feature type="domain" description="Type II methyltransferase M.TaqI-like" evidence="9">
    <location>
        <begin position="140"/>
        <end position="322"/>
    </location>
</feature>
<dbReference type="Pfam" id="PF12950">
    <property type="entry name" value="TaqI_C"/>
    <property type="match status" value="1"/>
</dbReference>
<dbReference type="EC" id="2.1.1.72" evidence="1"/>
<dbReference type="Gene3D" id="3.40.50.150">
    <property type="entry name" value="Vaccinia Virus protein VP39"/>
    <property type="match status" value="1"/>
</dbReference>
<dbReference type="Pfam" id="PF02384">
    <property type="entry name" value="N6_Mtase"/>
    <property type="match status" value="1"/>
</dbReference>
<dbReference type="InterPro" id="IPR050953">
    <property type="entry name" value="N4_N6_ade-DNA_methylase"/>
</dbReference>
<name>A0ABU4JNW2_9CLOT</name>
<gene>
    <name evidence="11" type="ORF">P8V03_01315</name>
</gene>
<evidence type="ECO:0000256" key="1">
    <source>
        <dbReference type="ARBA" id="ARBA00011900"/>
    </source>
</evidence>
<evidence type="ECO:0000313" key="11">
    <source>
        <dbReference type="EMBL" id="MDW8799792.1"/>
    </source>
</evidence>
<evidence type="ECO:0000256" key="3">
    <source>
        <dbReference type="ARBA" id="ARBA00022679"/>
    </source>
</evidence>
<dbReference type="GO" id="GO:0008168">
    <property type="term" value="F:methyltransferase activity"/>
    <property type="evidence" value="ECO:0007669"/>
    <property type="project" value="UniProtKB-KW"/>
</dbReference>
<keyword evidence="5" id="KW-0680">Restriction system</keyword>
<evidence type="ECO:0000259" key="10">
    <source>
        <dbReference type="Pfam" id="PF12950"/>
    </source>
</evidence>
<dbReference type="PANTHER" id="PTHR33841:SF6">
    <property type="entry name" value="TYPE II METHYLTRANSFERASE M.HINDII"/>
    <property type="match status" value="1"/>
</dbReference>
<dbReference type="RefSeq" id="WP_318796477.1">
    <property type="nucleotide sequence ID" value="NZ_JARUJP010000001.1"/>
</dbReference>